<sequence length="1303" mass="140113">MTQPEMEVDKPIGCHTADNEQSVVNGMRESEGNVTTAEADATDGDGDSDILHGCGQKCATPNSSTSINASAVKHESTDSSAVLTTPVTSPPLHGNGDACVDAGAGNTLAEENNEDDNDNEAALKIDEAVSAAVKSTSRSDDNIQDDDLELLENEASPSSKNSDDLNVTASDDNEEVALKGNDTGTPVPVAVRQKARKSFPSSARSDTASPATTTSISPAGSASATLSPLSEEGGVQKPKGREGRTHMSKRSRSHLTDEERVILKAPFAHGWSREIVYRQTVTAESKEKARELLARRAADVYYFTPLGQKLRSGPAIQEYLTAHKVDALTLENFSFGKYLVGDPNEIERFAKAQKRANPAQVQQHKSMLDAARVRKKKKLDPDTYPGYSTKHSTKTKPTSVKPIPVTQPKSGATLSQVSTSIGNFARSQAVGTPGWRATVPSLKTQKAVKSFPRSNVNSLVSQPNAIRIETRPDVMCSINCPGQAGVPPTLHCGVCLCLYHPMCVGFIGSTRESLFVCLKCADNVKRSGLPSSTEKGKMLGALSMPPSSWMVTKNDVGQLKSPVKSPWRTELGNQDASNTLRTLSNYSVKAMTGITSPSVITTVAGVIPPPPPLRAAPVSTTQSSAQQRGVLPAPPNIVYARGTKLNAPLIASVSKGQTVGYTQPPPPRLLVTTQHQQQQQQQLMHVGSINMQRPVISKAVASAGGQRQSMMSTSNVQILPTAAVRQQAVSATEDNLVPAMGAPTKVVPVSSQVMCAATRPPRLTAATTGQPRLLPANTPPLLASTQRPTMAVPGAPQPKVVVTGNQNYVVRTGTSLLPQGMYIIQPGGGAGGPPAWTAPASRFVLQTTQSVGTRPATKTVVSIAPNARNNGKVAKIGVPSVVRVAKARNAGINPAECFIQKLHVGFDVLLQIFSNLSYCDLLSVSCTCRLWHNIVKDPSLWKRVCLRGCKVSSWKQITNRMKKYGSVSLDLRDVRLCPDSQKLWQKFEELVRAVPTLKTLDFGHVPSSLLQSLAEMTELRQQLQHLTADNIITNTMDAENLNSVVDLDLGKFGQLSSLRVLTLRGMIGIKLPEIVFSEGLAALAQLKQLRDLSLTNMREIPDNEFEFLGSMTDLVSLEIGDCRCWTSEIYYELGKLSNLKHLRLESGGEIPDIGLADSLSNLTELESLELVMFTIADTLSTVLPLMPKLRVLNIWPDVEQAAVVNMNVYNLVSTLPKLTHFDWGVACERDAGGQQPLQPIPFASVPPAALSKDSDAKDATDYMTVNQLIHSLCLLLPQTKIRVLRVPIVTTVKPATADAVDDR</sequence>
<dbReference type="InterPro" id="IPR032675">
    <property type="entry name" value="LRR_dom_sf"/>
</dbReference>
<dbReference type="InterPro" id="IPR001810">
    <property type="entry name" value="F-box_dom"/>
</dbReference>
<dbReference type="Proteomes" id="UP000695022">
    <property type="component" value="Unplaced"/>
</dbReference>
<feature type="domain" description="MBD" evidence="3">
    <location>
        <begin position="257"/>
        <end position="340"/>
    </location>
</feature>
<feature type="region of interest" description="Disordered" evidence="1">
    <location>
        <begin position="354"/>
        <end position="411"/>
    </location>
</feature>
<dbReference type="PROSITE" id="PS50982">
    <property type="entry name" value="MBD"/>
    <property type="match status" value="1"/>
</dbReference>
<feature type="compositionally biased region" description="Low complexity" evidence="1">
    <location>
        <begin position="395"/>
        <end position="406"/>
    </location>
</feature>
<dbReference type="PROSITE" id="PS50181">
    <property type="entry name" value="FBOX"/>
    <property type="match status" value="1"/>
</dbReference>
<evidence type="ECO:0000313" key="5">
    <source>
        <dbReference type="RefSeq" id="XP_014663230.1"/>
    </source>
</evidence>
<dbReference type="SUPFAM" id="SSF81383">
    <property type="entry name" value="F-box domain"/>
    <property type="match status" value="1"/>
</dbReference>
<dbReference type="SUPFAM" id="SSF52047">
    <property type="entry name" value="RNI-like"/>
    <property type="match status" value="1"/>
</dbReference>
<dbReference type="Gene3D" id="3.80.10.10">
    <property type="entry name" value="Ribonuclease Inhibitor"/>
    <property type="match status" value="1"/>
</dbReference>
<dbReference type="InterPro" id="IPR001739">
    <property type="entry name" value="Methyl_CpG_DNA-bd"/>
</dbReference>
<evidence type="ECO:0000313" key="4">
    <source>
        <dbReference type="Proteomes" id="UP000695022"/>
    </source>
</evidence>
<feature type="compositionally biased region" description="Acidic residues" evidence="1">
    <location>
        <begin position="142"/>
        <end position="152"/>
    </location>
</feature>
<dbReference type="SUPFAM" id="SSF54171">
    <property type="entry name" value="DNA-binding domain"/>
    <property type="match status" value="1"/>
</dbReference>
<dbReference type="RefSeq" id="XP_014663231.1">
    <property type="nucleotide sequence ID" value="XM_014807745.1"/>
</dbReference>
<dbReference type="SMART" id="SM00391">
    <property type="entry name" value="MBD"/>
    <property type="match status" value="1"/>
</dbReference>
<gene>
    <name evidence="5 6" type="primary">LOC106805950</name>
</gene>
<evidence type="ECO:0000256" key="1">
    <source>
        <dbReference type="SAM" id="MobiDB-lite"/>
    </source>
</evidence>
<feature type="compositionally biased region" description="Polar residues" evidence="1">
    <location>
        <begin position="78"/>
        <end position="87"/>
    </location>
</feature>
<dbReference type="Gene3D" id="1.20.1280.50">
    <property type="match status" value="1"/>
</dbReference>
<dbReference type="Pfam" id="PF01429">
    <property type="entry name" value="MBD"/>
    <property type="match status" value="1"/>
</dbReference>
<evidence type="ECO:0000259" key="2">
    <source>
        <dbReference type="PROSITE" id="PS50181"/>
    </source>
</evidence>
<dbReference type="SMART" id="SM00256">
    <property type="entry name" value="FBOX"/>
    <property type="match status" value="1"/>
</dbReference>
<dbReference type="PANTHER" id="PTHR15739:SF5">
    <property type="entry name" value="LD23158P"/>
    <property type="match status" value="1"/>
</dbReference>
<protein>
    <submittedName>
        <fullName evidence="5 6">Uncharacterized protein LOC106805950 isoform X1</fullName>
    </submittedName>
</protein>
<keyword evidence="4" id="KW-1185">Reference proteome</keyword>
<dbReference type="GeneID" id="106805950"/>
<accession>A0ABM1DTG0</accession>
<reference evidence="5 6" key="1">
    <citation type="submission" date="2025-05" db="UniProtKB">
        <authorList>
            <consortium name="RefSeq"/>
        </authorList>
    </citation>
    <scope>IDENTIFICATION</scope>
</reference>
<feature type="compositionally biased region" description="Low complexity" evidence="1">
    <location>
        <begin position="200"/>
        <end position="225"/>
    </location>
</feature>
<evidence type="ECO:0000313" key="6">
    <source>
        <dbReference type="RefSeq" id="XP_014663231.1"/>
    </source>
</evidence>
<name>A0ABM1DTG0_PRICU</name>
<feature type="domain" description="F-box" evidence="2">
    <location>
        <begin position="898"/>
        <end position="944"/>
    </location>
</feature>
<dbReference type="InterPro" id="IPR016177">
    <property type="entry name" value="DNA-bd_dom_sf"/>
</dbReference>
<feature type="region of interest" description="Disordered" evidence="1">
    <location>
        <begin position="1"/>
        <end position="20"/>
    </location>
</feature>
<dbReference type="RefSeq" id="XP_014663230.1">
    <property type="nucleotide sequence ID" value="XM_014807744.1"/>
</dbReference>
<feature type="compositionally biased region" description="Polar residues" evidence="1">
    <location>
        <begin position="155"/>
        <end position="170"/>
    </location>
</feature>
<dbReference type="InterPro" id="IPR052283">
    <property type="entry name" value="GenomicStab_NeuMorph_Reg"/>
</dbReference>
<dbReference type="Gene3D" id="3.30.890.10">
    <property type="entry name" value="Methyl-cpg-binding Protein 2, Chain A"/>
    <property type="match status" value="1"/>
</dbReference>
<organism evidence="4 6">
    <name type="scientific">Priapulus caudatus</name>
    <name type="common">Priapulid worm</name>
    <dbReference type="NCBI Taxonomy" id="37621"/>
    <lineage>
        <taxon>Eukaryota</taxon>
        <taxon>Metazoa</taxon>
        <taxon>Ecdysozoa</taxon>
        <taxon>Scalidophora</taxon>
        <taxon>Priapulida</taxon>
        <taxon>Priapulimorpha</taxon>
        <taxon>Priapulimorphida</taxon>
        <taxon>Priapulidae</taxon>
        <taxon>Priapulus</taxon>
    </lineage>
</organism>
<dbReference type="PANTHER" id="PTHR15739">
    <property type="entry name" value="ZINC FINGER PROTEIN"/>
    <property type="match status" value="1"/>
</dbReference>
<dbReference type="CDD" id="cd00122">
    <property type="entry name" value="MBD"/>
    <property type="match status" value="1"/>
</dbReference>
<evidence type="ECO:0000259" key="3">
    <source>
        <dbReference type="PROSITE" id="PS50982"/>
    </source>
</evidence>
<dbReference type="Pfam" id="PF12937">
    <property type="entry name" value="F-box-like"/>
    <property type="match status" value="1"/>
</dbReference>
<feature type="region of interest" description="Disordered" evidence="1">
    <location>
        <begin position="28"/>
        <end position="256"/>
    </location>
</feature>
<feature type="compositionally biased region" description="Polar residues" evidence="1">
    <location>
        <begin position="59"/>
        <end position="69"/>
    </location>
</feature>
<proteinExistence type="predicted"/>
<dbReference type="InterPro" id="IPR036047">
    <property type="entry name" value="F-box-like_dom_sf"/>
</dbReference>